<dbReference type="InterPro" id="IPR035965">
    <property type="entry name" value="PAS-like_dom_sf"/>
</dbReference>
<keyword evidence="5" id="KW-0539">Nucleus</keyword>
<dbReference type="PROSITE" id="PS50888">
    <property type="entry name" value="BHLH"/>
    <property type="match status" value="1"/>
</dbReference>
<protein>
    <submittedName>
        <fullName evidence="9">(diamondback moth) hypothetical protein</fullName>
    </submittedName>
</protein>
<feature type="region of interest" description="Disordered" evidence="6">
    <location>
        <begin position="742"/>
        <end position="766"/>
    </location>
</feature>
<dbReference type="PANTHER" id="PTHR23043">
    <property type="entry name" value="HYPOXIA-INDUCIBLE FACTOR 1 ALPHA"/>
    <property type="match status" value="1"/>
</dbReference>
<dbReference type="InterPro" id="IPR011598">
    <property type="entry name" value="bHLH_dom"/>
</dbReference>
<comment type="caution">
    <text evidence="9">The sequence shown here is derived from an EMBL/GenBank/DDBJ whole genome shotgun (WGS) entry which is preliminary data.</text>
</comment>
<gene>
    <name evidence="9" type="ORF">PLXY2_LOCUS4968</name>
</gene>
<dbReference type="AlphaFoldDB" id="A0A8S4EBM7"/>
<dbReference type="GO" id="GO:0000977">
    <property type="term" value="F:RNA polymerase II transcription regulatory region sequence-specific DNA binding"/>
    <property type="evidence" value="ECO:0007669"/>
    <property type="project" value="TreeGrafter"/>
</dbReference>
<dbReference type="FunFam" id="3.30.450.20:FF:000081">
    <property type="entry name" value="Dysfusion, isoform B"/>
    <property type="match status" value="1"/>
</dbReference>
<dbReference type="EMBL" id="CAJHNJ030000014">
    <property type="protein sequence ID" value="CAG9112609.1"/>
    <property type="molecule type" value="Genomic_DNA"/>
</dbReference>
<feature type="domain" description="PAS" evidence="7">
    <location>
        <begin position="150"/>
        <end position="213"/>
    </location>
</feature>
<dbReference type="InterPro" id="IPR056192">
    <property type="entry name" value="bHLH_NPAS4"/>
</dbReference>
<evidence type="ECO:0000256" key="2">
    <source>
        <dbReference type="ARBA" id="ARBA00023015"/>
    </source>
</evidence>
<proteinExistence type="predicted"/>
<dbReference type="Pfam" id="PF23183">
    <property type="entry name" value="bHLH_NPAS4"/>
    <property type="match status" value="1"/>
</dbReference>
<dbReference type="Pfam" id="PF14598">
    <property type="entry name" value="PAS_11"/>
    <property type="match status" value="1"/>
</dbReference>
<dbReference type="PROSITE" id="PS50112">
    <property type="entry name" value="PAS"/>
    <property type="match status" value="1"/>
</dbReference>
<dbReference type="InterPro" id="IPR000014">
    <property type="entry name" value="PAS"/>
</dbReference>
<evidence type="ECO:0000313" key="10">
    <source>
        <dbReference type="Proteomes" id="UP000653454"/>
    </source>
</evidence>
<evidence type="ECO:0000256" key="6">
    <source>
        <dbReference type="SAM" id="MobiDB-lite"/>
    </source>
</evidence>
<dbReference type="PANTHER" id="PTHR23043:SF39">
    <property type="entry name" value="DYSFUSION, ISOFORM D"/>
    <property type="match status" value="1"/>
</dbReference>
<keyword evidence="2" id="KW-0805">Transcription regulation</keyword>
<keyword evidence="3" id="KW-0238">DNA-binding</keyword>
<dbReference type="CDD" id="cd00130">
    <property type="entry name" value="PAS"/>
    <property type="match status" value="2"/>
</dbReference>
<evidence type="ECO:0000259" key="7">
    <source>
        <dbReference type="PROSITE" id="PS50112"/>
    </source>
</evidence>
<dbReference type="GO" id="GO:0046983">
    <property type="term" value="F:protein dimerization activity"/>
    <property type="evidence" value="ECO:0007669"/>
    <property type="project" value="InterPro"/>
</dbReference>
<dbReference type="Proteomes" id="UP000653454">
    <property type="component" value="Unassembled WGS sequence"/>
</dbReference>
<dbReference type="SMART" id="SM00091">
    <property type="entry name" value="PAS"/>
    <property type="match status" value="2"/>
</dbReference>
<evidence type="ECO:0000256" key="1">
    <source>
        <dbReference type="ARBA" id="ARBA00004123"/>
    </source>
</evidence>
<evidence type="ECO:0000256" key="5">
    <source>
        <dbReference type="ARBA" id="ARBA00023242"/>
    </source>
</evidence>
<dbReference type="GO" id="GO:0005634">
    <property type="term" value="C:nucleus"/>
    <property type="evidence" value="ECO:0007669"/>
    <property type="project" value="UniProtKB-SubCell"/>
</dbReference>
<dbReference type="GO" id="GO:0000981">
    <property type="term" value="F:DNA-binding transcription factor activity, RNA polymerase II-specific"/>
    <property type="evidence" value="ECO:0007669"/>
    <property type="project" value="TreeGrafter"/>
</dbReference>
<comment type="subcellular location">
    <subcellularLocation>
        <location evidence="1">Nucleus</location>
    </subcellularLocation>
</comment>
<dbReference type="GO" id="GO:0045944">
    <property type="term" value="P:positive regulation of transcription by RNA polymerase II"/>
    <property type="evidence" value="ECO:0007669"/>
    <property type="project" value="UniProtKB-ARBA"/>
</dbReference>
<reference evidence="9" key="1">
    <citation type="submission" date="2020-11" db="EMBL/GenBank/DDBJ databases">
        <authorList>
            <person name="Whiteford S."/>
        </authorList>
    </citation>
    <scope>NUCLEOTIDE SEQUENCE</scope>
</reference>
<feature type="domain" description="BHLH" evidence="8">
    <location>
        <begin position="22"/>
        <end position="75"/>
    </location>
</feature>
<feature type="region of interest" description="Disordered" evidence="6">
    <location>
        <begin position="675"/>
        <end position="694"/>
    </location>
</feature>
<dbReference type="SUPFAM" id="SSF55785">
    <property type="entry name" value="PYP-like sensor domain (PAS domain)"/>
    <property type="match status" value="2"/>
</dbReference>
<keyword evidence="4" id="KW-0804">Transcription</keyword>
<dbReference type="Gene3D" id="3.30.450.20">
    <property type="entry name" value="PAS domain"/>
    <property type="match status" value="2"/>
</dbReference>
<evidence type="ECO:0000259" key="8">
    <source>
        <dbReference type="PROSITE" id="PS50888"/>
    </source>
</evidence>
<name>A0A8S4EBM7_PLUXY</name>
<keyword evidence="10" id="KW-1185">Reference proteome</keyword>
<evidence type="ECO:0000313" key="9">
    <source>
        <dbReference type="EMBL" id="CAG9112609.1"/>
    </source>
</evidence>
<sequence>MIQKGLPGEIKEAAHAQAAEFEPTKSTKGASKMRRDLINAEISNLRDLLPLPPSTRQRLSQLQLMALVCVYVRKMNYFQQFADGSGCVGISSTQPLPPSTRQRLSQLQLMALVCVYVRKMNYFQQLFKSHDLTYQYQEQAPATPNIGFSKAMNGFMMMMTQNGKLLYISENAAEYLGHSMEDLLIHGDSVYDIIDRQDHQTVQQELNRGADGETENVPKTRHFFCRMNVSRNARRQMRFGDQKVVLVRGHFVSYLPLCSRNEPVFVCACCRVVLVRGHFVSYLPLCSRNEPVFVCACCRVVLVRGHFVSYLPLCSRNEPVFVCACCRVVLVRGHFVSYLPLCSRNEPVFVCACCRVVLVRGHFVSYLPLCSRNEPVFVCACCRVVLVRGHFVSYLPLCSRNEPVFVCACCRVVLVRGHFVSYLPLCSRNEPVFVCACCRVVLVRGHFVSYLPLCSRNEPVFVCACCPLAMPETRECVVLGATNVFTTVHAMDMKILHVDTNGEWYLGWKRSELTDVSWYQLLHCDSLREAQAKHRLITQSEQDKCCILLARLQRRGGGFLWAHIVLQVKEATDTPRQLIVATNQVLSEEEATIMMSNSWLYQFYGYQNQPCGMLDPRCQKFFRREPCYQDPYQESYPYVESVPEEYPGYMQGPSYTGPKVDEGYMNCEKVYSDRGPVDYSTHSPQSTISEERSPHHYEPAPELVVHSNMFLYPPHAAKRDYYDYQRYNYATIECATTSVDGMEYPSPKRSRPALEGPESMDRWNPSPPWSESAQRYYYHMAPAPPVERAMVT</sequence>
<accession>A0A8S4EBM7</accession>
<organism evidence="9 10">
    <name type="scientific">Plutella xylostella</name>
    <name type="common">Diamondback moth</name>
    <name type="synonym">Plutella maculipennis</name>
    <dbReference type="NCBI Taxonomy" id="51655"/>
    <lineage>
        <taxon>Eukaryota</taxon>
        <taxon>Metazoa</taxon>
        <taxon>Ecdysozoa</taxon>
        <taxon>Arthropoda</taxon>
        <taxon>Hexapoda</taxon>
        <taxon>Insecta</taxon>
        <taxon>Pterygota</taxon>
        <taxon>Neoptera</taxon>
        <taxon>Endopterygota</taxon>
        <taxon>Lepidoptera</taxon>
        <taxon>Glossata</taxon>
        <taxon>Ditrysia</taxon>
        <taxon>Yponomeutoidea</taxon>
        <taxon>Plutellidae</taxon>
        <taxon>Plutella</taxon>
    </lineage>
</organism>
<evidence type="ECO:0000256" key="3">
    <source>
        <dbReference type="ARBA" id="ARBA00023125"/>
    </source>
</evidence>
<dbReference type="CDD" id="cd19697">
    <property type="entry name" value="bHLH-PAS_NPAS4_PASD10"/>
    <property type="match status" value="1"/>
</dbReference>
<evidence type="ECO:0000256" key="4">
    <source>
        <dbReference type="ARBA" id="ARBA00023163"/>
    </source>
</evidence>